<name>X1HK52_9ZZZZ</name>
<reference evidence="1" key="1">
    <citation type="journal article" date="2014" name="Front. Microbiol.">
        <title>High frequency of phylogenetically diverse reductive dehalogenase-homologous genes in deep subseafloor sedimentary metagenomes.</title>
        <authorList>
            <person name="Kawai M."/>
            <person name="Futagami T."/>
            <person name="Toyoda A."/>
            <person name="Takaki Y."/>
            <person name="Nishi S."/>
            <person name="Hori S."/>
            <person name="Arai W."/>
            <person name="Tsubouchi T."/>
            <person name="Morono Y."/>
            <person name="Uchiyama I."/>
            <person name="Ito T."/>
            <person name="Fujiyama A."/>
            <person name="Inagaki F."/>
            <person name="Takami H."/>
        </authorList>
    </citation>
    <scope>NUCLEOTIDE SEQUENCE</scope>
    <source>
        <strain evidence="1">Expedition CK06-06</strain>
    </source>
</reference>
<comment type="caution">
    <text evidence="1">The sequence shown here is derived from an EMBL/GenBank/DDBJ whole genome shotgun (WGS) entry which is preliminary data.</text>
</comment>
<protein>
    <submittedName>
        <fullName evidence="1">Uncharacterized protein</fullName>
    </submittedName>
</protein>
<dbReference type="AlphaFoldDB" id="X1HK52"/>
<accession>X1HK52</accession>
<proteinExistence type="predicted"/>
<organism evidence="1">
    <name type="scientific">marine sediment metagenome</name>
    <dbReference type="NCBI Taxonomy" id="412755"/>
    <lineage>
        <taxon>unclassified sequences</taxon>
        <taxon>metagenomes</taxon>
        <taxon>ecological metagenomes</taxon>
    </lineage>
</organism>
<sequence>MSEELTTKEWLEGELAAVETKINEVILVKAQYLESYTTAMARLEKGKHELFALLAEAAIKEKT</sequence>
<dbReference type="EMBL" id="BARU01021164">
    <property type="protein sequence ID" value="GAH57435.1"/>
    <property type="molecule type" value="Genomic_DNA"/>
</dbReference>
<evidence type="ECO:0000313" key="1">
    <source>
        <dbReference type="EMBL" id="GAH57435.1"/>
    </source>
</evidence>
<gene>
    <name evidence="1" type="ORF">S03H2_34655</name>
</gene>